<keyword evidence="4" id="KW-1185">Reference proteome</keyword>
<evidence type="ECO:0000256" key="1">
    <source>
        <dbReference type="SAM" id="MobiDB-lite"/>
    </source>
</evidence>
<name>A0A2P2EAW9_9PROT</name>
<feature type="region of interest" description="Disordered" evidence="1">
    <location>
        <begin position="273"/>
        <end position="293"/>
    </location>
</feature>
<dbReference type="OrthoDB" id="1633386at2"/>
<dbReference type="Proteomes" id="UP000245086">
    <property type="component" value="Unassembled WGS sequence"/>
</dbReference>
<dbReference type="NCBIfam" id="TIGR02218">
    <property type="entry name" value="phg_TIGR02218"/>
    <property type="match status" value="1"/>
</dbReference>
<dbReference type="InterPro" id="IPR018964">
    <property type="entry name" value="Phage_phiJL001_Gp84_C"/>
</dbReference>
<comment type="caution">
    <text evidence="3">The sequence shown here is derived from an EMBL/GenBank/DDBJ whole genome shotgun (WGS) entry which is preliminary data.</text>
</comment>
<evidence type="ECO:0000313" key="4">
    <source>
        <dbReference type="Proteomes" id="UP000245086"/>
    </source>
</evidence>
<dbReference type="AlphaFoldDB" id="A0A2P2EAW9"/>
<evidence type="ECO:0000313" key="3">
    <source>
        <dbReference type="EMBL" id="GBF58211.1"/>
    </source>
</evidence>
<dbReference type="InterPro" id="IPR011928">
    <property type="entry name" value="Phage_phiJL001_Gp84"/>
</dbReference>
<sequence>MKVLPLGWRDAIQAGVTHFAHAWRLTRQDGLVLCATNHDQDLTVGGQLFRASQALLESPADQTMSLSPGHAALSGALDLAGVREADIALGLWDQARVEAYLVDWLNPEHALPLWTGYVQAIAQQDAHFEFQIQTLDPALNRTIGRLYSRSCDADLGDARCGVNLALPAYGVDGHVLAVLSDRALRLAISAPVDVLALTGGAVQVTTGPATGLHIGVGVAAQMAGGLDVQLLTPMPLAPDLGDGVHLQIGCDKQFATCRDRFANSLNFRGMPTLPGDEAALAGPSATDNSGGKR</sequence>
<dbReference type="Pfam" id="PF09931">
    <property type="entry name" value="Phage_phiJL001_Gp84_N"/>
    <property type="match status" value="1"/>
</dbReference>
<organism evidence="3 4">
    <name type="scientific">Candidatus Phycosocius bacilliformis</name>
    <dbReference type="NCBI Taxonomy" id="1445552"/>
    <lineage>
        <taxon>Bacteria</taxon>
        <taxon>Pseudomonadati</taxon>
        <taxon>Pseudomonadota</taxon>
        <taxon>Alphaproteobacteria</taxon>
        <taxon>Caulobacterales</taxon>
        <taxon>Caulobacterales incertae sedis</taxon>
        <taxon>Candidatus Phycosocius</taxon>
    </lineage>
</organism>
<reference evidence="3 4" key="1">
    <citation type="journal article" date="2018" name="Genome Announc.">
        <title>Draft Genome Sequence of "Candidatus Phycosocius bacilliformis," an Alphaproteobacterial Ectosymbiont of the Hydrocarbon-Producing Green Alga Botryococcus braunii.</title>
        <authorList>
            <person name="Tanabe Y."/>
            <person name="Yamaguchi H."/>
            <person name="Watanabe M.M."/>
        </authorList>
    </citation>
    <scope>NUCLEOTIDE SEQUENCE [LARGE SCALE GENOMIC DNA]</scope>
    <source>
        <strain evidence="3 4">BOTRYCO-2</strain>
    </source>
</reference>
<dbReference type="EMBL" id="BFBR01000005">
    <property type="protein sequence ID" value="GBF58211.1"/>
    <property type="molecule type" value="Genomic_DNA"/>
</dbReference>
<proteinExistence type="predicted"/>
<protein>
    <recommendedName>
        <fullName evidence="2">Bacteriophage phiJL001 Gp84 C-terminal domain-containing protein</fullName>
    </recommendedName>
</protein>
<dbReference type="Pfam" id="PF09356">
    <property type="entry name" value="Phage_BR0599"/>
    <property type="match status" value="1"/>
</dbReference>
<dbReference type="RefSeq" id="WP_108985072.1">
    <property type="nucleotide sequence ID" value="NZ_BFBR01000005.1"/>
</dbReference>
<gene>
    <name evidence="3" type="ORF">PbB2_01883</name>
</gene>
<feature type="domain" description="Bacteriophage phiJL001 Gp84 C-terminal" evidence="2">
    <location>
        <begin position="198"/>
        <end position="276"/>
    </location>
</feature>
<accession>A0A2P2EAW9</accession>
<evidence type="ECO:0000259" key="2">
    <source>
        <dbReference type="Pfam" id="PF09356"/>
    </source>
</evidence>